<proteinExistence type="predicted"/>
<name>A0ABR3VNQ3_HUMIN</name>
<feature type="compositionally biased region" description="Polar residues" evidence="1">
    <location>
        <begin position="471"/>
        <end position="481"/>
    </location>
</feature>
<evidence type="ECO:0000313" key="2">
    <source>
        <dbReference type="EMBL" id="KAL1843440.1"/>
    </source>
</evidence>
<evidence type="ECO:0000256" key="1">
    <source>
        <dbReference type="SAM" id="MobiDB-lite"/>
    </source>
</evidence>
<feature type="compositionally biased region" description="Basic and acidic residues" evidence="1">
    <location>
        <begin position="195"/>
        <end position="205"/>
    </location>
</feature>
<accession>A0ABR3VNQ3</accession>
<feature type="compositionally biased region" description="Polar residues" evidence="1">
    <location>
        <begin position="283"/>
        <end position="299"/>
    </location>
</feature>
<feature type="region of interest" description="Disordered" evidence="1">
    <location>
        <begin position="195"/>
        <end position="260"/>
    </location>
</feature>
<organism evidence="2 3">
    <name type="scientific">Humicola insolens</name>
    <name type="common">Soft-rot fungus</name>
    <dbReference type="NCBI Taxonomy" id="85995"/>
    <lineage>
        <taxon>Eukaryota</taxon>
        <taxon>Fungi</taxon>
        <taxon>Dikarya</taxon>
        <taxon>Ascomycota</taxon>
        <taxon>Pezizomycotina</taxon>
        <taxon>Sordariomycetes</taxon>
        <taxon>Sordariomycetidae</taxon>
        <taxon>Sordariales</taxon>
        <taxon>Chaetomiaceae</taxon>
        <taxon>Mycothermus</taxon>
    </lineage>
</organism>
<evidence type="ECO:0000313" key="3">
    <source>
        <dbReference type="Proteomes" id="UP001583172"/>
    </source>
</evidence>
<feature type="compositionally biased region" description="Basic and acidic residues" evidence="1">
    <location>
        <begin position="360"/>
        <end position="376"/>
    </location>
</feature>
<feature type="region of interest" description="Disordered" evidence="1">
    <location>
        <begin position="463"/>
        <end position="485"/>
    </location>
</feature>
<comment type="caution">
    <text evidence="2">The sequence shown here is derived from an EMBL/GenBank/DDBJ whole genome shotgun (WGS) entry which is preliminary data.</text>
</comment>
<dbReference type="EMBL" id="JAZGSY010000016">
    <property type="protein sequence ID" value="KAL1843440.1"/>
    <property type="molecule type" value="Genomic_DNA"/>
</dbReference>
<feature type="region of interest" description="Disordered" evidence="1">
    <location>
        <begin position="360"/>
        <end position="385"/>
    </location>
</feature>
<protein>
    <submittedName>
        <fullName evidence="2">Uncharacterized protein</fullName>
    </submittedName>
</protein>
<sequence>MARRKVNHAKAALLSLRRESEPYWGLDGFDFSRMGIPDSGPADTVLYSDVYTTGTPESGVPTAAELARVVSNNVTVLFRALIFFRDGFGSKGFWVKIRKYTFKGTKANIRQIVAMFVRARKFYLESNDSCSTETTRVVDEWIAFEDSLGDGPLPGMTTKFRWAACYRRWKKMIRRDKLMDCGQPFAAPSVEASLHRADELDHEDAGGPSTHASELAPIQSGSKGKRPQSRSPTRSPPVGPKRRRYSPHEHDASPEGHGVGHLRAASYAGLGHHNGSTGAGFYQQRSTSAYPSFTGPSQTTHHRIERNGQADSQLGGRLNLPINHTFQPGNQENRTVILASNHGSQQGRLSTLEPGRHIKKEPGVVDHEAVEPERRVPTKGRTKRKLEELTARVDSLENKLTHGNAISSDRTGDAIDEDQLLALDARVTALSHRFDELEANNKWAINDIYRRLYAVELNQGQSQGQSQVQVYSTRSKTQIPSRSRADAEYQELGWRSMA</sequence>
<feature type="region of interest" description="Disordered" evidence="1">
    <location>
        <begin position="278"/>
        <end position="303"/>
    </location>
</feature>
<dbReference type="Proteomes" id="UP001583172">
    <property type="component" value="Unassembled WGS sequence"/>
</dbReference>
<gene>
    <name evidence="2" type="ORF">VTJ49DRAFT_1550</name>
</gene>
<reference evidence="2 3" key="1">
    <citation type="journal article" date="2024" name="Commun. Biol.">
        <title>Comparative genomic analysis of thermophilic fungi reveals convergent evolutionary adaptations and gene losses.</title>
        <authorList>
            <person name="Steindorff A.S."/>
            <person name="Aguilar-Pontes M.V."/>
            <person name="Robinson A.J."/>
            <person name="Andreopoulos B."/>
            <person name="LaButti K."/>
            <person name="Kuo A."/>
            <person name="Mondo S."/>
            <person name="Riley R."/>
            <person name="Otillar R."/>
            <person name="Haridas S."/>
            <person name="Lipzen A."/>
            <person name="Grimwood J."/>
            <person name="Schmutz J."/>
            <person name="Clum A."/>
            <person name="Reid I.D."/>
            <person name="Moisan M.C."/>
            <person name="Butler G."/>
            <person name="Nguyen T.T.M."/>
            <person name="Dewar K."/>
            <person name="Conant G."/>
            <person name="Drula E."/>
            <person name="Henrissat B."/>
            <person name="Hansel C."/>
            <person name="Singer S."/>
            <person name="Hutchinson M.I."/>
            <person name="de Vries R.P."/>
            <person name="Natvig D.O."/>
            <person name="Powell A.J."/>
            <person name="Tsang A."/>
            <person name="Grigoriev I.V."/>
        </authorList>
    </citation>
    <scope>NUCLEOTIDE SEQUENCE [LARGE SCALE GENOMIC DNA]</scope>
    <source>
        <strain evidence="2 3">CBS 620.91</strain>
    </source>
</reference>
<keyword evidence="3" id="KW-1185">Reference proteome</keyword>